<accession>A0A1F7X3F4</accession>
<evidence type="ECO:0000313" key="1">
    <source>
        <dbReference type="EMBL" id="OGM09229.1"/>
    </source>
</evidence>
<dbReference type="Proteomes" id="UP000176939">
    <property type="component" value="Unassembled WGS sequence"/>
</dbReference>
<dbReference type="InterPro" id="IPR011011">
    <property type="entry name" value="Znf_FYVE_PHD"/>
</dbReference>
<gene>
    <name evidence="1" type="ORF">A2Z67_04800</name>
</gene>
<dbReference type="AlphaFoldDB" id="A0A1F7X3F4"/>
<dbReference type="EMBL" id="MGFQ01000024">
    <property type="protein sequence ID" value="OGM09229.1"/>
    <property type="molecule type" value="Genomic_DNA"/>
</dbReference>
<proteinExistence type="predicted"/>
<protein>
    <submittedName>
        <fullName evidence="1">Uncharacterized protein</fullName>
    </submittedName>
</protein>
<reference evidence="1 2" key="1">
    <citation type="journal article" date="2016" name="Nat. Commun.">
        <title>Thousands of microbial genomes shed light on interconnected biogeochemical processes in an aquifer system.</title>
        <authorList>
            <person name="Anantharaman K."/>
            <person name="Brown C.T."/>
            <person name="Hug L.A."/>
            <person name="Sharon I."/>
            <person name="Castelle C.J."/>
            <person name="Probst A.J."/>
            <person name="Thomas B.C."/>
            <person name="Singh A."/>
            <person name="Wilkins M.J."/>
            <person name="Karaoz U."/>
            <person name="Brodie E.L."/>
            <person name="Williams K.H."/>
            <person name="Hubbard S.S."/>
            <person name="Banfield J.F."/>
        </authorList>
    </citation>
    <scope>NUCLEOTIDE SEQUENCE [LARGE SCALE GENOMIC DNA]</scope>
</reference>
<organism evidence="1 2">
    <name type="scientific">Candidatus Woesebacteria bacterium RBG_13_36_22</name>
    <dbReference type="NCBI Taxonomy" id="1802478"/>
    <lineage>
        <taxon>Bacteria</taxon>
        <taxon>Candidatus Woeseibacteriota</taxon>
    </lineage>
</organism>
<dbReference type="SUPFAM" id="SSF57903">
    <property type="entry name" value="FYVE/PHD zinc finger"/>
    <property type="match status" value="1"/>
</dbReference>
<evidence type="ECO:0000313" key="2">
    <source>
        <dbReference type="Proteomes" id="UP000176939"/>
    </source>
</evidence>
<comment type="caution">
    <text evidence="1">The sequence shown here is derived from an EMBL/GenBank/DDBJ whole genome shotgun (WGS) entry which is preliminary data.</text>
</comment>
<sequence>MIKQEEVTSMVNRYICDDCGKQISSLRKCCMCHKDLCGGCQILHRWEGDHAVIYCKDCLRIGEPYLRQLSLLQTKYELDSEVLEIEWREKIAKRKAEEGK</sequence>
<name>A0A1F7X3F4_9BACT</name>